<organism evidence="1 2">
    <name type="scientific">Lacimicrobium alkaliphilum</name>
    <dbReference type="NCBI Taxonomy" id="1526571"/>
    <lineage>
        <taxon>Bacteria</taxon>
        <taxon>Pseudomonadati</taxon>
        <taxon>Pseudomonadota</taxon>
        <taxon>Gammaproteobacteria</taxon>
        <taxon>Alteromonadales</taxon>
        <taxon>Alteromonadaceae</taxon>
        <taxon>Lacimicrobium</taxon>
    </lineage>
</organism>
<dbReference type="EMBL" id="BMGJ01000004">
    <property type="protein sequence ID" value="GGD60875.1"/>
    <property type="molecule type" value="Genomic_DNA"/>
</dbReference>
<name>A0ABQ1R916_9ALTE</name>
<dbReference type="Proteomes" id="UP000614272">
    <property type="component" value="Unassembled WGS sequence"/>
</dbReference>
<keyword evidence="2" id="KW-1185">Reference proteome</keyword>
<evidence type="ECO:0000313" key="1">
    <source>
        <dbReference type="EMBL" id="GGD60875.1"/>
    </source>
</evidence>
<sequence length="295" mass="34482">MYKHSIDIDLFDLTEKVKGKINLKLTSPAFFYDLSLMCFSIKKPSLIFDFLRYARHRDWIDSKLIKPVTNEDRGKEVLLRLLLQEEFTEIASNVWKEELKSYSVHKMEHDKDSLRNIIKIDDLDEKIIDRILTISTTVLDTRIGREIISSINKPTNFYEKSVTDDGDITKIDRISSWPGLGLFKSAEGKEYKFRKILSILCAQKMLEIKSLDESKSLPLYGSVTYEECTIAHVSSDVISKYQKITIHPSTLYKAYSEAMNNSFKNRFKVWELFVIKNHLAHLPWHHFQCVDIEMT</sequence>
<evidence type="ECO:0000313" key="2">
    <source>
        <dbReference type="Proteomes" id="UP000614272"/>
    </source>
</evidence>
<comment type="caution">
    <text evidence="1">The sequence shown here is derived from an EMBL/GenBank/DDBJ whole genome shotgun (WGS) entry which is preliminary data.</text>
</comment>
<accession>A0ABQ1R916</accession>
<proteinExistence type="predicted"/>
<reference evidence="2" key="1">
    <citation type="journal article" date="2019" name="Int. J. Syst. Evol. Microbiol.">
        <title>The Global Catalogue of Microorganisms (GCM) 10K type strain sequencing project: providing services to taxonomists for standard genome sequencing and annotation.</title>
        <authorList>
            <consortium name="The Broad Institute Genomics Platform"/>
            <consortium name="The Broad Institute Genome Sequencing Center for Infectious Disease"/>
            <person name="Wu L."/>
            <person name="Ma J."/>
        </authorList>
    </citation>
    <scope>NUCLEOTIDE SEQUENCE [LARGE SCALE GENOMIC DNA]</scope>
    <source>
        <strain evidence="2">CGMCC 1.12923</strain>
    </source>
</reference>
<gene>
    <name evidence="1" type="ORF">GCM10011357_15240</name>
</gene>
<protein>
    <submittedName>
        <fullName evidence="1">Uncharacterized protein</fullName>
    </submittedName>
</protein>